<dbReference type="InterPro" id="IPR036412">
    <property type="entry name" value="HAD-like_sf"/>
</dbReference>
<dbReference type="GO" id="GO:0004805">
    <property type="term" value="F:trehalose-phosphatase activity"/>
    <property type="evidence" value="ECO:0007669"/>
    <property type="project" value="UniProtKB-EC"/>
</dbReference>
<dbReference type="NCBIfam" id="TIGR00685">
    <property type="entry name" value="T6PP"/>
    <property type="match status" value="1"/>
</dbReference>
<dbReference type="GO" id="GO:0005992">
    <property type="term" value="P:trehalose biosynthetic process"/>
    <property type="evidence" value="ECO:0007669"/>
    <property type="project" value="UniProtKB-UniPathway"/>
</dbReference>
<dbReference type="InterPro" id="IPR003337">
    <property type="entry name" value="Trehalose_PPase"/>
</dbReference>
<name>A0A1F6Y785_9BACT</name>
<protein>
    <recommendedName>
        <fullName evidence="4">Trehalose 6-phosphate phosphatase</fullName>
        <ecNumber evidence="4">3.1.3.12</ecNumber>
    </recommendedName>
</protein>
<dbReference type="AlphaFoldDB" id="A0A1F6Y785"/>
<evidence type="ECO:0000256" key="4">
    <source>
        <dbReference type="RuleBase" id="RU361117"/>
    </source>
</evidence>
<dbReference type="Gene3D" id="3.30.70.1020">
    <property type="entry name" value="Trehalose-6-phosphate phosphatase related protein, domain 2"/>
    <property type="match status" value="1"/>
</dbReference>
<sequence length="263" mass="30299">MEYVFKKLPTIKAQLQKSRFVLLLDFDLTLSPLVKNPAKAILPKDTKIILKGLLRHILIAVISGRKLEGIKRRVNIPGIIYAGNHGLEYEMNGVIKNTLISNTSHAGLKVVKGKFLKLKRKYNGIFIEDKKTILALHYRSVTSKDKPLLLKNLKEINVLLGKYRLLGVLYKKTFEVRPTSKKDKGTISLFIIKKMHDPKNLIYIGDGRTDEDAFVALERNGITIRVGKNNKSKAKWYLRNQKEVNKFLRWLLNLLNHRDKSFR</sequence>
<dbReference type="EMBL" id="MFVU01000011">
    <property type="protein sequence ID" value="OGJ02192.1"/>
    <property type="molecule type" value="Genomic_DNA"/>
</dbReference>
<dbReference type="EC" id="3.1.3.12" evidence="4"/>
<dbReference type="PANTHER" id="PTHR43768">
    <property type="entry name" value="TREHALOSE 6-PHOSPHATE PHOSPHATASE"/>
    <property type="match status" value="1"/>
</dbReference>
<comment type="pathway">
    <text evidence="1 4">Glycan biosynthesis; trehalose biosynthesis.</text>
</comment>
<dbReference type="PANTHER" id="PTHR43768:SF3">
    <property type="entry name" value="TREHALOSE 6-PHOSPHATE PHOSPHATASE"/>
    <property type="match status" value="1"/>
</dbReference>
<evidence type="ECO:0000256" key="2">
    <source>
        <dbReference type="ARBA" id="ARBA00008770"/>
    </source>
</evidence>
<evidence type="ECO:0000256" key="3">
    <source>
        <dbReference type="ARBA" id="ARBA00022801"/>
    </source>
</evidence>
<dbReference type="InterPro" id="IPR023214">
    <property type="entry name" value="HAD_sf"/>
</dbReference>
<organism evidence="5 6">
    <name type="scientific">Candidatus Nomurabacteria bacterium RIFCSPLOWO2_12_FULL_44_11</name>
    <dbReference type="NCBI Taxonomy" id="1801796"/>
    <lineage>
        <taxon>Bacteria</taxon>
        <taxon>Candidatus Nomuraibacteriota</taxon>
    </lineage>
</organism>
<comment type="caution">
    <text evidence="5">The sequence shown here is derived from an EMBL/GenBank/DDBJ whole genome shotgun (WGS) entry which is preliminary data.</text>
</comment>
<dbReference type="Proteomes" id="UP000178645">
    <property type="component" value="Unassembled WGS sequence"/>
</dbReference>
<keyword evidence="3 4" id="KW-0378">Hydrolase</keyword>
<gene>
    <name evidence="5" type="ORF">A3G53_02260</name>
</gene>
<dbReference type="SUPFAM" id="SSF56784">
    <property type="entry name" value="HAD-like"/>
    <property type="match status" value="1"/>
</dbReference>
<dbReference type="InterPro" id="IPR044651">
    <property type="entry name" value="OTSB-like"/>
</dbReference>
<comment type="catalytic activity">
    <reaction evidence="4">
        <text>alpha,alpha-trehalose 6-phosphate + H2O = alpha,alpha-trehalose + phosphate</text>
        <dbReference type="Rhea" id="RHEA:23420"/>
        <dbReference type="ChEBI" id="CHEBI:15377"/>
        <dbReference type="ChEBI" id="CHEBI:16551"/>
        <dbReference type="ChEBI" id="CHEBI:43474"/>
        <dbReference type="ChEBI" id="CHEBI:58429"/>
        <dbReference type="EC" id="3.1.3.12"/>
    </reaction>
</comment>
<comment type="cofactor">
    <cofactor evidence="4">
        <name>Mg(2+)</name>
        <dbReference type="ChEBI" id="CHEBI:18420"/>
    </cofactor>
</comment>
<evidence type="ECO:0000256" key="1">
    <source>
        <dbReference type="ARBA" id="ARBA00005199"/>
    </source>
</evidence>
<dbReference type="UniPathway" id="UPA00299"/>
<keyword evidence="4" id="KW-0479">Metal-binding</keyword>
<dbReference type="GO" id="GO:0046872">
    <property type="term" value="F:metal ion binding"/>
    <property type="evidence" value="ECO:0007669"/>
    <property type="project" value="UniProtKB-KW"/>
</dbReference>
<keyword evidence="4" id="KW-0460">Magnesium</keyword>
<dbReference type="NCBIfam" id="TIGR01484">
    <property type="entry name" value="HAD-SF-IIB"/>
    <property type="match status" value="1"/>
</dbReference>
<comment type="function">
    <text evidence="4">Removes the phosphate from trehalose 6-phosphate to produce free trehalose.</text>
</comment>
<dbReference type="InterPro" id="IPR006379">
    <property type="entry name" value="HAD-SF_hydro_IIB"/>
</dbReference>
<dbReference type="Pfam" id="PF02358">
    <property type="entry name" value="Trehalose_PPase"/>
    <property type="match status" value="1"/>
</dbReference>
<evidence type="ECO:0000313" key="5">
    <source>
        <dbReference type="EMBL" id="OGJ02192.1"/>
    </source>
</evidence>
<proteinExistence type="inferred from homology"/>
<reference evidence="5 6" key="1">
    <citation type="journal article" date="2016" name="Nat. Commun.">
        <title>Thousands of microbial genomes shed light on interconnected biogeochemical processes in an aquifer system.</title>
        <authorList>
            <person name="Anantharaman K."/>
            <person name="Brown C.T."/>
            <person name="Hug L.A."/>
            <person name="Sharon I."/>
            <person name="Castelle C.J."/>
            <person name="Probst A.J."/>
            <person name="Thomas B.C."/>
            <person name="Singh A."/>
            <person name="Wilkins M.J."/>
            <person name="Karaoz U."/>
            <person name="Brodie E.L."/>
            <person name="Williams K.H."/>
            <person name="Hubbard S.S."/>
            <person name="Banfield J.F."/>
        </authorList>
    </citation>
    <scope>NUCLEOTIDE SEQUENCE [LARGE SCALE GENOMIC DNA]</scope>
</reference>
<accession>A0A1F6Y785</accession>
<dbReference type="Gene3D" id="3.40.50.1000">
    <property type="entry name" value="HAD superfamily/HAD-like"/>
    <property type="match status" value="1"/>
</dbReference>
<evidence type="ECO:0000313" key="6">
    <source>
        <dbReference type="Proteomes" id="UP000178645"/>
    </source>
</evidence>
<comment type="similarity">
    <text evidence="2 4">Belongs to the trehalose phosphatase family.</text>
</comment>